<organism evidence="1 2">
    <name type="scientific">Candidatus Onthocola gallistercoris</name>
    <dbReference type="NCBI Taxonomy" id="2840876"/>
    <lineage>
        <taxon>Bacteria</taxon>
        <taxon>Bacillati</taxon>
        <taxon>Bacillota</taxon>
        <taxon>Bacilli</taxon>
        <taxon>Candidatus Onthocola</taxon>
    </lineage>
</organism>
<reference evidence="1" key="1">
    <citation type="submission" date="2020-10" db="EMBL/GenBank/DDBJ databases">
        <authorList>
            <person name="Gilroy R."/>
        </authorList>
    </citation>
    <scope>NUCLEOTIDE SEQUENCE</scope>
    <source>
        <strain evidence="1">CHK187-14744</strain>
    </source>
</reference>
<protein>
    <submittedName>
        <fullName evidence="1">DUF3842 family protein</fullName>
    </submittedName>
</protein>
<evidence type="ECO:0000313" key="2">
    <source>
        <dbReference type="Proteomes" id="UP000824164"/>
    </source>
</evidence>
<comment type="caution">
    <text evidence="1">The sequence shown here is derived from an EMBL/GenBank/DDBJ whole genome shotgun (WGS) entry which is preliminary data.</text>
</comment>
<gene>
    <name evidence="1" type="ORF">IAB63_02320</name>
</gene>
<reference evidence="1" key="2">
    <citation type="journal article" date="2021" name="PeerJ">
        <title>Extensive microbial diversity within the chicken gut microbiome revealed by metagenomics and culture.</title>
        <authorList>
            <person name="Gilroy R."/>
            <person name="Ravi A."/>
            <person name="Getino M."/>
            <person name="Pursley I."/>
            <person name="Horton D.L."/>
            <person name="Alikhan N.F."/>
            <person name="Baker D."/>
            <person name="Gharbi K."/>
            <person name="Hall N."/>
            <person name="Watson M."/>
            <person name="Adriaenssens E.M."/>
            <person name="Foster-Nyarko E."/>
            <person name="Jarju S."/>
            <person name="Secka A."/>
            <person name="Antonio M."/>
            <person name="Oren A."/>
            <person name="Chaudhuri R.R."/>
            <person name="La Ragione R."/>
            <person name="Hildebrand F."/>
            <person name="Pallen M.J."/>
        </authorList>
    </citation>
    <scope>NUCLEOTIDE SEQUENCE</scope>
    <source>
        <strain evidence="1">CHK187-14744</strain>
    </source>
</reference>
<proteinExistence type="predicted"/>
<name>A0A9D1HGD1_9FIRM</name>
<dbReference type="Proteomes" id="UP000824164">
    <property type="component" value="Unassembled WGS sequence"/>
</dbReference>
<sequence length="139" mass="14104">MTILVIDGQGGGIGRQLVSAVKDHFPQVQVTAVGTNSAATQAMLKAGADQAATGENAVLVGCRKADMIIGPIGIVIADALCGEITSAMAVAVGQSMAKRILIPVNHCDNVVVGVSELALGKLMPQVIEEVAKILSESGK</sequence>
<dbReference type="InterPro" id="IPR024208">
    <property type="entry name" value="DUF3842"/>
</dbReference>
<accession>A0A9D1HGD1</accession>
<dbReference type="EMBL" id="DVLT01000014">
    <property type="protein sequence ID" value="HIU02070.1"/>
    <property type="molecule type" value="Genomic_DNA"/>
</dbReference>
<dbReference type="Pfam" id="PF12953">
    <property type="entry name" value="DUF3842"/>
    <property type="match status" value="1"/>
</dbReference>
<evidence type="ECO:0000313" key="1">
    <source>
        <dbReference type="EMBL" id="HIU02070.1"/>
    </source>
</evidence>
<dbReference type="AlphaFoldDB" id="A0A9D1HGD1"/>